<evidence type="ECO:0000313" key="6">
    <source>
        <dbReference type="EMBL" id="EEJ72502.1"/>
    </source>
</evidence>
<dbReference type="PANTHER" id="PTHR34294:SF1">
    <property type="entry name" value="TRANSCRIPTIONAL REGULATOR LSRR"/>
    <property type="match status" value="1"/>
</dbReference>
<protein>
    <submittedName>
        <fullName evidence="6">Putative sugar-binding domain protein</fullName>
    </submittedName>
</protein>
<keyword evidence="4" id="KW-0804">Transcription</keyword>
<dbReference type="HOGENOM" id="CLU_054506_1_1_9"/>
<evidence type="ECO:0000313" key="7">
    <source>
        <dbReference type="Proteomes" id="UP000005583"/>
    </source>
</evidence>
<keyword evidence="2" id="KW-0805">Transcription regulation</keyword>
<sequence>MKMKLNEAQRRLITKIAYMYYIEGFTQTDISKKLQIYRTTVGRMLVKARKYHIVKISIEGYDTTTFKLEEDLKNKYGLKNVIVVANQTSQSNDDKDKALGKAGIQYLTQIIKPGQIIGFSWGKVLRSMADQAKGKTTLNSTFVPLVGGPSAANAEYHVNGIVYDMARKFGGRNVFVDSGAVQESKYVRDSIMSSNYFRDVKSYWNNLDIAFVGIGGPLNGNTSRWRDLLTEDDISLLKDEHAIGDCCCTFYSREGKILKGDLLNRTIAISLEQLKNIKTTVGIARSFSKVASIDTLMKMKILNTLITDEETAQRLLTLK</sequence>
<evidence type="ECO:0000259" key="5">
    <source>
        <dbReference type="Pfam" id="PF04198"/>
    </source>
</evidence>
<dbReference type="InterPro" id="IPR037171">
    <property type="entry name" value="NagB/RpiA_transferase-like"/>
</dbReference>
<dbReference type="AlphaFoldDB" id="C2ELT0"/>
<evidence type="ECO:0000256" key="4">
    <source>
        <dbReference type="ARBA" id="ARBA00023163"/>
    </source>
</evidence>
<evidence type="ECO:0000256" key="3">
    <source>
        <dbReference type="ARBA" id="ARBA00023125"/>
    </source>
</evidence>
<dbReference type="Pfam" id="PF04198">
    <property type="entry name" value="Sugar-bind"/>
    <property type="match status" value="1"/>
</dbReference>
<organism evidence="6 7">
    <name type="scientific">Lactobacillus ultunensis DSM 16047</name>
    <dbReference type="NCBI Taxonomy" id="525365"/>
    <lineage>
        <taxon>Bacteria</taxon>
        <taxon>Bacillati</taxon>
        <taxon>Bacillota</taxon>
        <taxon>Bacilli</taxon>
        <taxon>Lactobacillales</taxon>
        <taxon>Lactobacillaceae</taxon>
        <taxon>Lactobacillus</taxon>
    </lineage>
</organism>
<keyword evidence="7" id="KW-1185">Reference proteome</keyword>
<evidence type="ECO:0000256" key="1">
    <source>
        <dbReference type="ARBA" id="ARBA00010466"/>
    </source>
</evidence>
<dbReference type="SUPFAM" id="SSF88659">
    <property type="entry name" value="Sigma3 and sigma4 domains of RNA polymerase sigma factors"/>
    <property type="match status" value="1"/>
</dbReference>
<comment type="caution">
    <text evidence="6">The sequence shown here is derived from an EMBL/GenBank/DDBJ whole genome shotgun (WGS) entry which is preliminary data.</text>
</comment>
<dbReference type="eggNOG" id="COG2390">
    <property type="taxonomic scope" value="Bacteria"/>
</dbReference>
<dbReference type="Gene3D" id="3.40.50.1360">
    <property type="match status" value="1"/>
</dbReference>
<reference evidence="6 7" key="1">
    <citation type="submission" date="2009-01" db="EMBL/GenBank/DDBJ databases">
        <authorList>
            <person name="Qin X."/>
            <person name="Bachman B."/>
            <person name="Battles P."/>
            <person name="Bell A."/>
            <person name="Bess C."/>
            <person name="Bickham C."/>
            <person name="Chaboub L."/>
            <person name="Chen D."/>
            <person name="Coyle M."/>
            <person name="Deiros D.R."/>
            <person name="Dinh H."/>
            <person name="Forbes L."/>
            <person name="Fowler G."/>
            <person name="Francisco L."/>
            <person name="Fu Q."/>
            <person name="Gubbala S."/>
            <person name="Hale W."/>
            <person name="Han Y."/>
            <person name="Hemphill L."/>
            <person name="Highlander S.K."/>
            <person name="Hirani K."/>
            <person name="Hogues M."/>
            <person name="Jackson L."/>
            <person name="Jakkamsetti A."/>
            <person name="Javaid M."/>
            <person name="Jiang H."/>
            <person name="Korchina V."/>
            <person name="Kovar C."/>
            <person name="Lara F."/>
            <person name="Lee S."/>
            <person name="Mata R."/>
            <person name="Mathew T."/>
            <person name="Moen C."/>
            <person name="Morales K."/>
            <person name="Munidasa M."/>
            <person name="Nazareth L."/>
            <person name="Ngo R."/>
            <person name="Nguyen L."/>
            <person name="Okwuonu G."/>
            <person name="Ongeri F."/>
            <person name="Patil S."/>
            <person name="Petrosino J."/>
            <person name="Pham C."/>
            <person name="Pham P."/>
            <person name="Pu L.-L."/>
            <person name="Puazo M."/>
            <person name="Raj R."/>
            <person name="Reid J."/>
            <person name="Rouhana J."/>
            <person name="Saada N."/>
            <person name="Shang Y."/>
            <person name="Simmons D."/>
            <person name="Thornton R."/>
            <person name="Warren J."/>
            <person name="Weissenberger G."/>
            <person name="Zhang J."/>
            <person name="Zhang L."/>
            <person name="Zhou C."/>
            <person name="Zhu D."/>
            <person name="Muzny D."/>
            <person name="Worley K."/>
            <person name="Gibbs R."/>
        </authorList>
    </citation>
    <scope>NUCLEOTIDE SEQUENCE [LARGE SCALE GENOMIC DNA]</scope>
    <source>
        <strain evidence="6 7">DSM 16047</strain>
    </source>
</reference>
<dbReference type="Gene3D" id="1.10.10.60">
    <property type="entry name" value="Homeodomain-like"/>
    <property type="match status" value="1"/>
</dbReference>
<dbReference type="PANTHER" id="PTHR34294">
    <property type="entry name" value="TRANSCRIPTIONAL REGULATOR-RELATED"/>
    <property type="match status" value="1"/>
</dbReference>
<accession>C2ELT0</accession>
<proteinExistence type="inferred from homology"/>
<dbReference type="InterPro" id="IPR051054">
    <property type="entry name" value="SorC_transcr_regulators"/>
</dbReference>
<dbReference type="EMBL" id="ACGU01000035">
    <property type="protein sequence ID" value="EEJ72502.1"/>
    <property type="molecule type" value="Genomic_DNA"/>
</dbReference>
<dbReference type="InterPro" id="IPR007324">
    <property type="entry name" value="Sugar-bd_dom_put"/>
</dbReference>
<keyword evidence="3" id="KW-0238">DNA-binding</keyword>
<gene>
    <name evidence="6" type="ORF">HMPREF0548_0626</name>
</gene>
<dbReference type="GO" id="GO:0030246">
    <property type="term" value="F:carbohydrate binding"/>
    <property type="evidence" value="ECO:0007669"/>
    <property type="project" value="InterPro"/>
</dbReference>
<dbReference type="Proteomes" id="UP000005583">
    <property type="component" value="Unassembled WGS sequence"/>
</dbReference>
<name>C2ELT0_9LACO</name>
<dbReference type="GO" id="GO:0003677">
    <property type="term" value="F:DNA binding"/>
    <property type="evidence" value="ECO:0007669"/>
    <property type="project" value="UniProtKB-KW"/>
</dbReference>
<feature type="domain" description="Sugar-binding" evidence="5">
    <location>
        <begin position="64"/>
        <end position="316"/>
    </location>
</feature>
<comment type="similarity">
    <text evidence="1">Belongs to the SorC transcriptional regulatory family.</text>
</comment>
<evidence type="ECO:0000256" key="2">
    <source>
        <dbReference type="ARBA" id="ARBA00023015"/>
    </source>
</evidence>
<dbReference type="SUPFAM" id="SSF100950">
    <property type="entry name" value="NagB/RpiA/CoA transferase-like"/>
    <property type="match status" value="1"/>
</dbReference>
<dbReference type="STRING" id="525365.HMPREF0548_0626"/>
<dbReference type="InterPro" id="IPR013324">
    <property type="entry name" value="RNA_pol_sigma_r3/r4-like"/>
</dbReference>